<dbReference type="GO" id="GO:0000155">
    <property type="term" value="F:phosphorelay sensor kinase activity"/>
    <property type="evidence" value="ECO:0007669"/>
    <property type="project" value="InterPro"/>
</dbReference>
<name>A0AAX6ND92_PRIAR</name>
<feature type="region of interest" description="Important for the catalytic mechanism of dephosphorylation" evidence="11">
    <location>
        <begin position="265"/>
        <end position="270"/>
    </location>
</feature>
<feature type="binding site" evidence="11">
    <location>
        <position position="161"/>
    </location>
    <ligand>
        <name>Mg(2+)</name>
        <dbReference type="ChEBI" id="CHEBI:18420"/>
    </ligand>
</feature>
<feature type="binding site" evidence="11">
    <location>
        <begin position="154"/>
        <end position="161"/>
    </location>
    <ligand>
        <name>ATP</name>
        <dbReference type="ChEBI" id="CHEBI:30616"/>
    </ligand>
</feature>
<evidence type="ECO:0000256" key="7">
    <source>
        <dbReference type="ARBA" id="ARBA00022840"/>
    </source>
</evidence>
<keyword evidence="5 11" id="KW-0547">Nucleotide-binding</keyword>
<comment type="cofactor">
    <cofactor evidence="11">
        <name>Mg(2+)</name>
        <dbReference type="ChEBI" id="CHEBI:18420"/>
    </cofactor>
</comment>
<dbReference type="SUPFAM" id="SSF53795">
    <property type="entry name" value="PEP carboxykinase-like"/>
    <property type="match status" value="1"/>
</dbReference>
<evidence type="ECO:0000256" key="5">
    <source>
        <dbReference type="ARBA" id="ARBA00022741"/>
    </source>
</evidence>
<evidence type="ECO:0000256" key="8">
    <source>
        <dbReference type="ARBA" id="ARBA00023268"/>
    </source>
</evidence>
<comment type="domain">
    <text evidence="11">The Walker A ATP-binding motif also binds Pi and PPi.</text>
</comment>
<dbReference type="SUPFAM" id="SSF75138">
    <property type="entry name" value="HprK N-terminal domain-like"/>
    <property type="match status" value="1"/>
</dbReference>
<feature type="domain" description="HPr(Ser) kinase/phosphorylase N-terminal" evidence="12">
    <location>
        <begin position="6"/>
        <end position="127"/>
    </location>
</feature>
<dbReference type="EMBL" id="JAPTGD010000002">
    <property type="protein sequence ID" value="MDU9693464.1"/>
    <property type="molecule type" value="Genomic_DNA"/>
</dbReference>
<dbReference type="GO" id="GO:0004674">
    <property type="term" value="F:protein serine/threonine kinase activity"/>
    <property type="evidence" value="ECO:0007669"/>
    <property type="project" value="UniProtKB-KW"/>
</dbReference>
<dbReference type="Proteomes" id="UP001269400">
    <property type="component" value="Unassembled WGS sequence"/>
</dbReference>
<evidence type="ECO:0000256" key="6">
    <source>
        <dbReference type="ARBA" id="ARBA00022777"/>
    </source>
</evidence>
<feature type="active site" evidence="11">
    <location>
        <position position="160"/>
    </location>
</feature>
<dbReference type="RefSeq" id="WP_316910691.1">
    <property type="nucleotide sequence ID" value="NZ_JAPTGD010000002.1"/>
</dbReference>
<dbReference type="GO" id="GO:0004712">
    <property type="term" value="F:protein serine/threonine/tyrosine kinase activity"/>
    <property type="evidence" value="ECO:0007669"/>
    <property type="project" value="UniProtKB-UniRule"/>
</dbReference>
<keyword evidence="11" id="KW-0479">Metal-binding</keyword>
<evidence type="ECO:0000256" key="1">
    <source>
        <dbReference type="ARBA" id="ARBA00001120"/>
    </source>
</evidence>
<keyword evidence="3 11" id="KW-0723">Serine/threonine-protein kinase</keyword>
<dbReference type="InterPro" id="IPR011104">
    <property type="entry name" value="Hpr_kin/Pase_C"/>
</dbReference>
<evidence type="ECO:0000256" key="11">
    <source>
        <dbReference type="HAMAP-Rule" id="MF_01249"/>
    </source>
</evidence>
<evidence type="ECO:0000256" key="2">
    <source>
        <dbReference type="ARBA" id="ARBA00006883"/>
    </source>
</evidence>
<comment type="catalytic activity">
    <reaction evidence="1 11">
        <text>[HPr protein]-L-serine + ATP = [HPr protein]-O-phospho-L-serine + ADP + H(+)</text>
        <dbReference type="Rhea" id="RHEA:46600"/>
        <dbReference type="Rhea" id="RHEA-COMP:11602"/>
        <dbReference type="Rhea" id="RHEA-COMP:11603"/>
        <dbReference type="ChEBI" id="CHEBI:15378"/>
        <dbReference type="ChEBI" id="CHEBI:29999"/>
        <dbReference type="ChEBI" id="CHEBI:30616"/>
        <dbReference type="ChEBI" id="CHEBI:83421"/>
        <dbReference type="ChEBI" id="CHEBI:456216"/>
    </reaction>
</comment>
<dbReference type="HAMAP" id="MF_01249">
    <property type="entry name" value="HPr_kinase"/>
    <property type="match status" value="1"/>
</dbReference>
<evidence type="ECO:0000256" key="9">
    <source>
        <dbReference type="ARBA" id="ARBA00023277"/>
    </source>
</evidence>
<keyword evidence="6 11" id="KW-0418">Kinase</keyword>
<dbReference type="PANTHER" id="PTHR30305">
    <property type="entry name" value="PROTEIN YJDM-RELATED"/>
    <property type="match status" value="1"/>
</dbReference>
<keyword evidence="4 11" id="KW-0808">Transferase</keyword>
<gene>
    <name evidence="11 14" type="primary">hprK</name>
    <name evidence="14" type="ORF">O0Q50_20015</name>
</gene>
<dbReference type="GO" id="GO:0005524">
    <property type="term" value="F:ATP binding"/>
    <property type="evidence" value="ECO:0007669"/>
    <property type="project" value="UniProtKB-UniRule"/>
</dbReference>
<dbReference type="Gene3D" id="3.40.1390.20">
    <property type="entry name" value="HprK N-terminal domain-like"/>
    <property type="match status" value="1"/>
</dbReference>
<keyword evidence="11" id="KW-0460">Magnesium</keyword>
<proteinExistence type="inferred from homology"/>
<evidence type="ECO:0000313" key="15">
    <source>
        <dbReference type="Proteomes" id="UP001269400"/>
    </source>
</evidence>
<dbReference type="Pfam" id="PF02603">
    <property type="entry name" value="Hpr_kinase_N"/>
    <property type="match status" value="1"/>
</dbReference>
<dbReference type="InterPro" id="IPR027417">
    <property type="entry name" value="P-loop_NTPase"/>
</dbReference>
<dbReference type="GO" id="GO:0006109">
    <property type="term" value="P:regulation of carbohydrate metabolic process"/>
    <property type="evidence" value="ECO:0007669"/>
    <property type="project" value="UniProtKB-UniRule"/>
</dbReference>
<evidence type="ECO:0000259" key="12">
    <source>
        <dbReference type="Pfam" id="PF02603"/>
    </source>
</evidence>
<dbReference type="Gene3D" id="3.40.50.300">
    <property type="entry name" value="P-loop containing nucleotide triphosphate hydrolases"/>
    <property type="match status" value="1"/>
</dbReference>
<comment type="function">
    <text evidence="11">Catalyzes the ATP- as well as the pyrophosphate-dependent phosphorylation of a specific serine residue in HPr, a phosphocarrier protein of the phosphoenolpyruvate-dependent sugar phosphotransferase system (PTS). HprK/P also catalyzes the pyrophosphate-producing, inorganic phosphate-dependent dephosphorylation (phosphorolysis) of seryl-phosphorylated HPr (P-Ser-HPr). The two antagonistic activities of HprK/P are regulated by several intracellular metabolites, which change their concentration in response to the absence or presence of rapidly metabolisable carbon sources (glucose, fructose, etc.) in the growth medium. Also phosphorylates/dephosphorylates the HPr-like catabolite repression protein crh on a specific serine residue. Therefore, by controlling the phosphorylation state of HPr and crh, HPrK/P is a sensor enzyme that plays a major role in the regulation of carbon metabolism and sugar transport: it mediates carbon catabolite repression (CCR), and regulates PTS-catalyzed carbohydrate uptake and inducer exclusion.</text>
</comment>
<keyword evidence="9 11" id="KW-0119">Carbohydrate metabolism</keyword>
<dbReference type="EC" id="2.7.11.-" evidence="11"/>
<dbReference type="Pfam" id="PF07475">
    <property type="entry name" value="Hpr_kinase_C"/>
    <property type="match status" value="1"/>
</dbReference>
<feature type="region of interest" description="Important for the catalytic mechanism of both phosphorylation and dephosphorylation" evidence="11">
    <location>
        <begin position="202"/>
        <end position="211"/>
    </location>
</feature>
<organism evidence="14 15">
    <name type="scientific">Priestia aryabhattai</name>
    <name type="common">Bacillus aryabhattai</name>
    <dbReference type="NCBI Taxonomy" id="412384"/>
    <lineage>
        <taxon>Bacteria</taxon>
        <taxon>Bacillati</taxon>
        <taxon>Bacillota</taxon>
        <taxon>Bacilli</taxon>
        <taxon>Bacillales</taxon>
        <taxon>Bacillaceae</taxon>
        <taxon>Priestia</taxon>
    </lineage>
</organism>
<dbReference type="GO" id="GO:0000287">
    <property type="term" value="F:magnesium ion binding"/>
    <property type="evidence" value="ECO:0007669"/>
    <property type="project" value="UniProtKB-UniRule"/>
</dbReference>
<comment type="caution">
    <text evidence="11">Lacks conserved residue(s) required for the propagation of feature annotation.</text>
</comment>
<accession>A0AAX6ND92</accession>
<evidence type="ECO:0000259" key="13">
    <source>
        <dbReference type="Pfam" id="PF07475"/>
    </source>
</evidence>
<dbReference type="CDD" id="cd01918">
    <property type="entry name" value="HprK_C"/>
    <property type="match status" value="1"/>
</dbReference>
<reference evidence="14" key="2">
    <citation type="submission" date="2022-12" db="EMBL/GenBank/DDBJ databases">
        <authorList>
            <person name="Dechsakulwatana C."/>
            <person name="Rungsihiranrut A."/>
            <person name="Muangchinda C."/>
            <person name="Ningthoujam R."/>
            <person name="Klankeo P."/>
            <person name="Pinyakong O."/>
        </authorList>
    </citation>
    <scope>NUCLEOTIDE SEQUENCE</scope>
    <source>
        <strain evidence="14">TL01-2</strain>
    </source>
</reference>
<keyword evidence="7 11" id="KW-0067">ATP-binding</keyword>
<dbReference type="AlphaFoldDB" id="A0AAX6ND92"/>
<keyword evidence="8 11" id="KW-0511">Multifunctional enzyme</keyword>
<reference evidence="14" key="1">
    <citation type="journal article" date="2022" name="J Environ Chem Eng">
        <title>Biodegradation of petroleum oil using a constructed nonpathogenic and heavy metal-tolerant bacterial consortium isolated from marine sponges.</title>
        <authorList>
            <person name="Dechsakulwatana C."/>
            <person name="Rungsihiranrut A."/>
            <person name="Muangchinda C."/>
            <person name="Ningthoujam R."/>
            <person name="Klankeo P."/>
            <person name="Pinyakong O."/>
        </authorList>
    </citation>
    <scope>NUCLEOTIDE SEQUENCE</scope>
    <source>
        <strain evidence="14">TL01-2</strain>
    </source>
</reference>
<dbReference type="EC" id="2.7.4.-" evidence="11"/>
<comment type="similarity">
    <text evidence="2 11">Belongs to the HPrK/P family.</text>
</comment>
<protein>
    <recommendedName>
        <fullName evidence="11">HPr kinase/phosphorylase</fullName>
        <shortName evidence="11">HPrK/P</shortName>
        <ecNumber evidence="11">2.7.11.-</ecNumber>
        <ecNumber evidence="11">2.7.4.-</ecNumber>
    </recommendedName>
    <alternativeName>
        <fullName evidence="11">HPr(Ser) kinase/phosphorylase</fullName>
    </alternativeName>
</protein>
<evidence type="ECO:0000256" key="3">
    <source>
        <dbReference type="ARBA" id="ARBA00022527"/>
    </source>
</evidence>
<evidence type="ECO:0000313" key="14">
    <source>
        <dbReference type="EMBL" id="MDU9693464.1"/>
    </source>
</evidence>
<dbReference type="NCBIfam" id="TIGR00679">
    <property type="entry name" value="hpr-ser"/>
    <property type="match status" value="1"/>
</dbReference>
<dbReference type="InterPro" id="IPR011126">
    <property type="entry name" value="Hpr_kin/Pase_Hpr_N"/>
</dbReference>
<sequence>MKVIGLNKLINTFNLEVIAGEKCINNQNITSEEIYRPGLEFTGFYDFLPKDRIHILGKQEMTYLLSLKVSDQQERLNKYFNLNPPCIIITRNLPVTEFFVRAANEHNVTVLKTKEITTNFITALYSFFQKELAIEQAIHGVCVNVFGVGIIIRGESGIGKSEVALSLIERGHRLVSDDLIILRKIGPTALIGTHNGMNHEFLSLRGIGFVNVPRLYGAGSIQSETKINLDICLLPWEKGTYYDAVGLDAKSSNYLGANIPLIELPIRPGRDIASLIEVAAKNWRLQQQGYNALEDFYNRFDEQKSE</sequence>
<feature type="active site" description="Proton acceptor; for phosphorylation activity. Proton donor; for dephosphorylation activity" evidence="11">
    <location>
        <position position="178"/>
    </location>
</feature>
<feature type="domain" description="HPr kinase/phosphorylase C-terminal" evidence="13">
    <location>
        <begin position="131"/>
        <end position="299"/>
    </location>
</feature>
<comment type="catalytic activity">
    <reaction evidence="10 11">
        <text>[HPr protein]-O-phospho-L-serine + phosphate + H(+) = [HPr protein]-L-serine + diphosphate</text>
        <dbReference type="Rhea" id="RHEA:46604"/>
        <dbReference type="Rhea" id="RHEA-COMP:11602"/>
        <dbReference type="Rhea" id="RHEA-COMP:11603"/>
        <dbReference type="ChEBI" id="CHEBI:15378"/>
        <dbReference type="ChEBI" id="CHEBI:29999"/>
        <dbReference type="ChEBI" id="CHEBI:33019"/>
        <dbReference type="ChEBI" id="CHEBI:43474"/>
        <dbReference type="ChEBI" id="CHEBI:83421"/>
    </reaction>
</comment>
<feature type="active site" evidence="11">
    <location>
        <position position="139"/>
    </location>
</feature>
<dbReference type="InterPro" id="IPR003755">
    <property type="entry name" value="HPr(Ser)_kin/Pase"/>
</dbReference>
<evidence type="ECO:0000256" key="10">
    <source>
        <dbReference type="ARBA" id="ARBA00047657"/>
    </source>
</evidence>
<comment type="subunit">
    <text evidence="11">Homohexamer.</text>
</comment>
<dbReference type="InterPro" id="IPR028979">
    <property type="entry name" value="Ser_kin/Pase_Hpr-like_N_sf"/>
</dbReference>
<evidence type="ECO:0000256" key="4">
    <source>
        <dbReference type="ARBA" id="ARBA00022679"/>
    </source>
</evidence>
<comment type="caution">
    <text evidence="14">The sequence shown here is derived from an EMBL/GenBank/DDBJ whole genome shotgun (WGS) entry which is preliminary data.</text>
</comment>
<dbReference type="PANTHER" id="PTHR30305:SF1">
    <property type="entry name" value="HPR KINASE_PHOSPHORYLASE"/>
    <property type="match status" value="1"/>
</dbReference>
<comment type="miscellaneous">
    <text evidence="11">Both phosphorylation and phosphorolysis are carried out by the same active site and suggest a common mechanism for both reactions.</text>
</comment>